<keyword evidence="3" id="KW-1185">Reference proteome</keyword>
<gene>
    <name evidence="2" type="ORF">CEXT_304581</name>
</gene>
<dbReference type="Proteomes" id="UP001054945">
    <property type="component" value="Unassembled WGS sequence"/>
</dbReference>
<name>A0AAV4YE05_CAEEX</name>
<organism evidence="2 3">
    <name type="scientific">Caerostris extrusa</name>
    <name type="common">Bark spider</name>
    <name type="synonym">Caerostris bankana</name>
    <dbReference type="NCBI Taxonomy" id="172846"/>
    <lineage>
        <taxon>Eukaryota</taxon>
        <taxon>Metazoa</taxon>
        <taxon>Ecdysozoa</taxon>
        <taxon>Arthropoda</taxon>
        <taxon>Chelicerata</taxon>
        <taxon>Arachnida</taxon>
        <taxon>Araneae</taxon>
        <taxon>Araneomorphae</taxon>
        <taxon>Entelegynae</taxon>
        <taxon>Araneoidea</taxon>
        <taxon>Araneidae</taxon>
        <taxon>Caerostris</taxon>
    </lineage>
</organism>
<evidence type="ECO:0000256" key="1">
    <source>
        <dbReference type="SAM" id="Phobius"/>
    </source>
</evidence>
<proteinExistence type="predicted"/>
<reference evidence="2 3" key="1">
    <citation type="submission" date="2021-06" db="EMBL/GenBank/DDBJ databases">
        <title>Caerostris extrusa draft genome.</title>
        <authorList>
            <person name="Kono N."/>
            <person name="Arakawa K."/>
        </authorList>
    </citation>
    <scope>NUCLEOTIDE SEQUENCE [LARGE SCALE GENOMIC DNA]</scope>
</reference>
<keyword evidence="1" id="KW-0472">Membrane</keyword>
<evidence type="ECO:0000313" key="2">
    <source>
        <dbReference type="EMBL" id="GIZ04450.1"/>
    </source>
</evidence>
<keyword evidence="1" id="KW-1133">Transmembrane helix</keyword>
<feature type="transmembrane region" description="Helical" evidence="1">
    <location>
        <begin position="30"/>
        <end position="50"/>
    </location>
</feature>
<accession>A0AAV4YE05</accession>
<dbReference type="EMBL" id="BPLR01019087">
    <property type="protein sequence ID" value="GIZ04450.1"/>
    <property type="molecule type" value="Genomic_DNA"/>
</dbReference>
<dbReference type="AlphaFoldDB" id="A0AAV4YE05"/>
<sequence length="152" mass="16856">MQLRMRLPERFECARLCGKEVFSFRSNGSVPFVASDVLFIIAIVCLIKVVSGNIRLSFSYLLFPKCCATQSRYTKALMTCVGSREICRRALKCALMVTAAVAFLEGNPNTPRNLWVFLSASGQAHDAIRDRGCTERFECARLCGKGGVFVSL</sequence>
<keyword evidence="1" id="KW-0812">Transmembrane</keyword>
<protein>
    <submittedName>
        <fullName evidence="2">Uncharacterized protein</fullName>
    </submittedName>
</protein>
<evidence type="ECO:0000313" key="3">
    <source>
        <dbReference type="Proteomes" id="UP001054945"/>
    </source>
</evidence>
<comment type="caution">
    <text evidence="2">The sequence shown here is derived from an EMBL/GenBank/DDBJ whole genome shotgun (WGS) entry which is preliminary data.</text>
</comment>